<comment type="caution">
    <text evidence="2">The sequence shown here is derived from an EMBL/GenBank/DDBJ whole genome shotgun (WGS) entry which is preliminary data.</text>
</comment>
<dbReference type="Proteomes" id="UP000178812">
    <property type="component" value="Unassembled WGS sequence"/>
</dbReference>
<feature type="region of interest" description="Disordered" evidence="1">
    <location>
        <begin position="1"/>
        <end position="79"/>
    </location>
</feature>
<accession>A0A1F7WSV4</accession>
<proteinExistence type="predicted"/>
<feature type="compositionally biased region" description="Gly residues" evidence="1">
    <location>
        <begin position="69"/>
        <end position="79"/>
    </location>
</feature>
<sequence length="79" mass="7648">MDPTQDPNKPADTGIGGMPTTSDDTQSTPPVVDAPPATPVDGTPAAPGAPTTPVEPVTPTEEEKPTGDSGMGGGTPPAA</sequence>
<feature type="compositionally biased region" description="Low complexity" evidence="1">
    <location>
        <begin position="19"/>
        <end position="31"/>
    </location>
</feature>
<dbReference type="EMBL" id="MGFM01000018">
    <property type="protein sequence ID" value="OGM05836.1"/>
    <property type="molecule type" value="Genomic_DNA"/>
</dbReference>
<reference evidence="2 3" key="1">
    <citation type="journal article" date="2016" name="Nat. Commun.">
        <title>Thousands of microbial genomes shed light on interconnected biogeochemical processes in an aquifer system.</title>
        <authorList>
            <person name="Anantharaman K."/>
            <person name="Brown C.T."/>
            <person name="Hug L.A."/>
            <person name="Sharon I."/>
            <person name="Castelle C.J."/>
            <person name="Probst A.J."/>
            <person name="Thomas B.C."/>
            <person name="Singh A."/>
            <person name="Wilkins M.J."/>
            <person name="Karaoz U."/>
            <person name="Brodie E.L."/>
            <person name="Williams K.H."/>
            <person name="Hubbard S.S."/>
            <person name="Banfield J.F."/>
        </authorList>
    </citation>
    <scope>NUCLEOTIDE SEQUENCE [LARGE SCALE GENOMIC DNA]</scope>
</reference>
<evidence type="ECO:0000256" key="1">
    <source>
        <dbReference type="SAM" id="MobiDB-lite"/>
    </source>
</evidence>
<protein>
    <submittedName>
        <fullName evidence="2">Uncharacterized protein</fullName>
    </submittedName>
</protein>
<evidence type="ECO:0000313" key="3">
    <source>
        <dbReference type="Proteomes" id="UP000178812"/>
    </source>
</evidence>
<name>A0A1F7WSV4_9BACT</name>
<organism evidence="2 3">
    <name type="scientific">Candidatus Woesebacteria bacterium GWB1_43_5</name>
    <dbReference type="NCBI Taxonomy" id="1802474"/>
    <lineage>
        <taxon>Bacteria</taxon>
        <taxon>Candidatus Woeseibacteriota</taxon>
    </lineage>
</organism>
<evidence type="ECO:0000313" key="2">
    <source>
        <dbReference type="EMBL" id="OGM05836.1"/>
    </source>
</evidence>
<feature type="compositionally biased region" description="Low complexity" evidence="1">
    <location>
        <begin position="39"/>
        <end position="59"/>
    </location>
</feature>
<dbReference type="AlphaFoldDB" id="A0A1F7WSV4"/>
<gene>
    <name evidence="2" type="ORF">A2125_02590</name>
</gene>